<dbReference type="Proteomes" id="UP001597511">
    <property type="component" value="Unassembled WGS sequence"/>
</dbReference>
<dbReference type="NCBIfam" id="TIGR03071">
    <property type="entry name" value="couple_hipA"/>
    <property type="match status" value="1"/>
</dbReference>
<dbReference type="Pfam" id="PF13657">
    <property type="entry name" value="Couple_hipA"/>
    <property type="match status" value="1"/>
</dbReference>
<evidence type="ECO:0000259" key="1">
    <source>
        <dbReference type="Pfam" id="PF13657"/>
    </source>
</evidence>
<comment type="caution">
    <text evidence="2">The sequence shown here is derived from an EMBL/GenBank/DDBJ whole genome shotgun (WGS) entry which is preliminary data.</text>
</comment>
<protein>
    <submittedName>
        <fullName evidence="2">HipA N-terminal domain-containing protein</fullName>
    </submittedName>
</protein>
<organism evidence="2 3">
    <name type="scientific">Terrimonas rubra</name>
    <dbReference type="NCBI Taxonomy" id="1035890"/>
    <lineage>
        <taxon>Bacteria</taxon>
        <taxon>Pseudomonadati</taxon>
        <taxon>Bacteroidota</taxon>
        <taxon>Chitinophagia</taxon>
        <taxon>Chitinophagales</taxon>
        <taxon>Chitinophagaceae</taxon>
        <taxon>Terrimonas</taxon>
    </lineage>
</organism>
<gene>
    <name evidence="2" type="ORF">ACFS6H_13955</name>
</gene>
<proteinExistence type="predicted"/>
<dbReference type="InterPro" id="IPR017508">
    <property type="entry name" value="HipA_N1"/>
</dbReference>
<sequence length="108" mass="12095">MAKGAVYYNGILAGYLEKIATDQYVFSYTETYFHNPAMPAISLTIAKTRQVHENPILFPFFAGLLSEGINKDIQCRLLKIDETDDFTRLLRTAGEDTIGAITVTELND</sequence>
<accession>A0ABW6A643</accession>
<reference evidence="3" key="1">
    <citation type="journal article" date="2019" name="Int. J. Syst. Evol. Microbiol.">
        <title>The Global Catalogue of Microorganisms (GCM) 10K type strain sequencing project: providing services to taxonomists for standard genome sequencing and annotation.</title>
        <authorList>
            <consortium name="The Broad Institute Genomics Platform"/>
            <consortium name="The Broad Institute Genome Sequencing Center for Infectious Disease"/>
            <person name="Wu L."/>
            <person name="Ma J."/>
        </authorList>
    </citation>
    <scope>NUCLEOTIDE SEQUENCE [LARGE SCALE GENOMIC DNA]</scope>
    <source>
        <strain evidence="3">KCTC 23299</strain>
    </source>
</reference>
<dbReference type="EMBL" id="JBHUOZ010000003">
    <property type="protein sequence ID" value="MFD2920824.1"/>
    <property type="molecule type" value="Genomic_DNA"/>
</dbReference>
<evidence type="ECO:0000313" key="2">
    <source>
        <dbReference type="EMBL" id="MFD2920824.1"/>
    </source>
</evidence>
<feature type="domain" description="HipA N-terminal subdomain 1" evidence="1">
    <location>
        <begin position="5"/>
        <end position="103"/>
    </location>
</feature>
<evidence type="ECO:0000313" key="3">
    <source>
        <dbReference type="Proteomes" id="UP001597511"/>
    </source>
</evidence>
<dbReference type="RefSeq" id="WP_386099927.1">
    <property type="nucleotide sequence ID" value="NZ_JBHUOZ010000003.1"/>
</dbReference>
<keyword evidence="3" id="KW-1185">Reference proteome</keyword>
<name>A0ABW6A643_9BACT</name>